<dbReference type="PRINTS" id="PR01506">
    <property type="entry name" value="TATBPROTEIN"/>
</dbReference>
<name>A0A2R6XYS4_9BACL</name>
<comment type="subunit">
    <text evidence="9">Forms a complex with TatC.</text>
</comment>
<evidence type="ECO:0000256" key="6">
    <source>
        <dbReference type="ARBA" id="ARBA00022989"/>
    </source>
</evidence>
<sequence>MGIPNIGMGGLIVILILALIIFGPNRLPELGNAFGKTIREFKTATHDLFDDEKKDPVNKG</sequence>
<evidence type="ECO:0000256" key="4">
    <source>
        <dbReference type="ARBA" id="ARBA00022692"/>
    </source>
</evidence>
<dbReference type="InterPro" id="IPR006312">
    <property type="entry name" value="TatA/E"/>
</dbReference>
<dbReference type="InterPro" id="IPR003369">
    <property type="entry name" value="TatA/B/E"/>
</dbReference>
<feature type="transmembrane region" description="Helical" evidence="9">
    <location>
        <begin position="6"/>
        <end position="23"/>
    </location>
</feature>
<dbReference type="AlphaFoldDB" id="A0A2R6XYS4"/>
<dbReference type="NCBIfam" id="NF011430">
    <property type="entry name" value="PRK14861.1"/>
    <property type="match status" value="1"/>
</dbReference>
<dbReference type="NCBIfam" id="TIGR01411">
    <property type="entry name" value="tatAE"/>
    <property type="match status" value="1"/>
</dbReference>
<comment type="similarity">
    <text evidence="9">Belongs to the TatA/E family.</text>
</comment>
<comment type="function">
    <text evidence="9">Part of the twin-arginine translocation (Tat) system that transports large folded proteins containing a characteristic twin-arginine motif in their signal peptide across membranes. TatA could form the protein-conducting channel of the Tat system.</text>
</comment>
<dbReference type="HAMAP" id="MF_00236">
    <property type="entry name" value="TatA_E"/>
    <property type="match status" value="1"/>
</dbReference>
<keyword evidence="5 9" id="KW-0653">Protein transport</keyword>
<evidence type="ECO:0000256" key="2">
    <source>
        <dbReference type="ARBA" id="ARBA00022448"/>
    </source>
</evidence>
<keyword evidence="3 9" id="KW-1003">Cell membrane</keyword>
<protein>
    <recommendedName>
        <fullName evidence="9">Sec-independent protein translocase protein TatA</fullName>
    </recommendedName>
</protein>
<evidence type="ECO:0000313" key="10">
    <source>
        <dbReference type="EMBL" id="PTQ55571.1"/>
    </source>
</evidence>
<accession>A0A2R6XYS4</accession>
<dbReference type="Gene3D" id="1.20.5.3310">
    <property type="match status" value="1"/>
</dbReference>
<comment type="caution">
    <text evidence="10">The sequence shown here is derived from an EMBL/GenBank/DDBJ whole genome shotgun (WGS) entry which is preliminary data.</text>
</comment>
<dbReference type="EMBL" id="PEBX01000097">
    <property type="protein sequence ID" value="PTQ55571.1"/>
    <property type="molecule type" value="Genomic_DNA"/>
</dbReference>
<evidence type="ECO:0000256" key="1">
    <source>
        <dbReference type="ARBA" id="ARBA00004162"/>
    </source>
</evidence>
<evidence type="ECO:0000256" key="8">
    <source>
        <dbReference type="ARBA" id="ARBA00023136"/>
    </source>
</evidence>
<keyword evidence="7 9" id="KW-0811">Translocation</keyword>
<dbReference type="PANTHER" id="PTHR42982:SF1">
    <property type="entry name" value="SEC-INDEPENDENT PROTEIN TRANSLOCASE PROTEIN TATA"/>
    <property type="match status" value="1"/>
</dbReference>
<dbReference type="Proteomes" id="UP000244338">
    <property type="component" value="Unassembled WGS sequence"/>
</dbReference>
<reference evidence="11" key="1">
    <citation type="journal article" date="2018" name="Sci. Rep.">
        <title>Lignite coal burning seam in the remote Altai Mountains harbors a hydrogen-driven thermophilic microbial community.</title>
        <authorList>
            <person name="Kadnikov V.V."/>
            <person name="Mardanov A.V."/>
            <person name="Ivasenko D.A."/>
            <person name="Antsiferov D.V."/>
            <person name="Beletsky A.V."/>
            <person name="Karnachuk O.V."/>
            <person name="Ravin N.V."/>
        </authorList>
    </citation>
    <scope>NUCLEOTIDE SEQUENCE [LARGE SCALE GENOMIC DNA]</scope>
</reference>
<organism evidence="10 11">
    <name type="scientific">Candidatus Carbonibacillus altaicus</name>
    <dbReference type="NCBI Taxonomy" id="2163959"/>
    <lineage>
        <taxon>Bacteria</taxon>
        <taxon>Bacillati</taxon>
        <taxon>Bacillota</taxon>
        <taxon>Bacilli</taxon>
        <taxon>Bacillales</taxon>
        <taxon>Candidatus Carbonibacillus</taxon>
    </lineage>
</organism>
<evidence type="ECO:0000256" key="9">
    <source>
        <dbReference type="HAMAP-Rule" id="MF_00236"/>
    </source>
</evidence>
<proteinExistence type="inferred from homology"/>
<evidence type="ECO:0000313" key="11">
    <source>
        <dbReference type="Proteomes" id="UP000244338"/>
    </source>
</evidence>
<keyword evidence="6 9" id="KW-1133">Transmembrane helix</keyword>
<keyword evidence="4 9" id="KW-0812">Transmembrane</keyword>
<keyword evidence="2 9" id="KW-0813">Transport</keyword>
<dbReference type="GO" id="GO:0008320">
    <property type="term" value="F:protein transmembrane transporter activity"/>
    <property type="evidence" value="ECO:0007669"/>
    <property type="project" value="UniProtKB-UniRule"/>
</dbReference>
<evidence type="ECO:0000256" key="3">
    <source>
        <dbReference type="ARBA" id="ARBA00022475"/>
    </source>
</evidence>
<evidence type="ECO:0000256" key="5">
    <source>
        <dbReference type="ARBA" id="ARBA00022927"/>
    </source>
</evidence>
<dbReference type="GO" id="GO:0033281">
    <property type="term" value="C:TAT protein transport complex"/>
    <property type="evidence" value="ECO:0007669"/>
    <property type="project" value="UniProtKB-UniRule"/>
</dbReference>
<evidence type="ECO:0000256" key="7">
    <source>
        <dbReference type="ARBA" id="ARBA00023010"/>
    </source>
</evidence>
<keyword evidence="8 9" id="KW-0472">Membrane</keyword>
<dbReference type="PANTHER" id="PTHR42982">
    <property type="entry name" value="SEC-INDEPENDENT PROTEIN TRANSLOCASE PROTEIN TATA"/>
    <property type="match status" value="1"/>
</dbReference>
<dbReference type="GO" id="GO:0043953">
    <property type="term" value="P:protein transport by the Tat complex"/>
    <property type="evidence" value="ECO:0007669"/>
    <property type="project" value="UniProtKB-UniRule"/>
</dbReference>
<dbReference type="Pfam" id="PF02416">
    <property type="entry name" value="TatA_B_E"/>
    <property type="match status" value="1"/>
</dbReference>
<gene>
    <name evidence="9" type="primary">tatA</name>
    <name evidence="10" type="ORF">BSOLF_1879</name>
</gene>
<comment type="subcellular location">
    <subcellularLocation>
        <location evidence="1 9">Cell membrane</location>
        <topology evidence="1 9">Single-pass membrane protein</topology>
    </subcellularLocation>
</comment>